<organism evidence="2 3">
    <name type="scientific">Byssothecium circinans</name>
    <dbReference type="NCBI Taxonomy" id="147558"/>
    <lineage>
        <taxon>Eukaryota</taxon>
        <taxon>Fungi</taxon>
        <taxon>Dikarya</taxon>
        <taxon>Ascomycota</taxon>
        <taxon>Pezizomycotina</taxon>
        <taxon>Dothideomycetes</taxon>
        <taxon>Pleosporomycetidae</taxon>
        <taxon>Pleosporales</taxon>
        <taxon>Massarineae</taxon>
        <taxon>Massarinaceae</taxon>
        <taxon>Byssothecium</taxon>
    </lineage>
</organism>
<dbReference type="AlphaFoldDB" id="A0A6A5TNH6"/>
<feature type="region of interest" description="Disordered" evidence="1">
    <location>
        <begin position="13"/>
        <end position="34"/>
    </location>
</feature>
<sequence>MLHLNTHSLDLCINVPPPPPTNHNPEASGSRKTPGSACVAWREEVGGAGKTARCRDRQKAVRAELQGRSPSRRTGAAIPARTPQVFGCESPAASDLLCPLFSFYFVTCCSTLLLENPSLRLRLIESGPVDCATRPQKSLGDCTIRGKWRVRESECYVEERERILAPDSKVAIHFDRTRRGKKLDSTSEVRQDWAPVNNCFHCCCPIRSHCEKQRRREDSTAQFSSLYAATTAPYSVTINTASVRFRLRPNLHQTHHEPAHNLHIFLIDWQNH</sequence>
<proteinExistence type="predicted"/>
<keyword evidence="3" id="KW-1185">Reference proteome</keyword>
<feature type="compositionally biased region" description="Polar residues" evidence="1">
    <location>
        <begin position="23"/>
        <end position="33"/>
    </location>
</feature>
<dbReference type="EMBL" id="ML977001">
    <property type="protein sequence ID" value="KAF1953968.1"/>
    <property type="molecule type" value="Genomic_DNA"/>
</dbReference>
<name>A0A6A5TNH6_9PLEO</name>
<evidence type="ECO:0000313" key="3">
    <source>
        <dbReference type="Proteomes" id="UP000800035"/>
    </source>
</evidence>
<evidence type="ECO:0000256" key="1">
    <source>
        <dbReference type="SAM" id="MobiDB-lite"/>
    </source>
</evidence>
<dbReference type="Proteomes" id="UP000800035">
    <property type="component" value="Unassembled WGS sequence"/>
</dbReference>
<protein>
    <submittedName>
        <fullName evidence="2">Uncharacterized protein</fullName>
    </submittedName>
</protein>
<reference evidence="2" key="1">
    <citation type="journal article" date="2020" name="Stud. Mycol.">
        <title>101 Dothideomycetes genomes: a test case for predicting lifestyles and emergence of pathogens.</title>
        <authorList>
            <person name="Haridas S."/>
            <person name="Albert R."/>
            <person name="Binder M."/>
            <person name="Bloem J."/>
            <person name="Labutti K."/>
            <person name="Salamov A."/>
            <person name="Andreopoulos B."/>
            <person name="Baker S."/>
            <person name="Barry K."/>
            <person name="Bills G."/>
            <person name="Bluhm B."/>
            <person name="Cannon C."/>
            <person name="Castanera R."/>
            <person name="Culley D."/>
            <person name="Daum C."/>
            <person name="Ezra D."/>
            <person name="Gonzalez J."/>
            <person name="Henrissat B."/>
            <person name="Kuo A."/>
            <person name="Liang C."/>
            <person name="Lipzen A."/>
            <person name="Lutzoni F."/>
            <person name="Magnuson J."/>
            <person name="Mondo S."/>
            <person name="Nolan M."/>
            <person name="Ohm R."/>
            <person name="Pangilinan J."/>
            <person name="Park H.-J."/>
            <person name="Ramirez L."/>
            <person name="Alfaro M."/>
            <person name="Sun H."/>
            <person name="Tritt A."/>
            <person name="Yoshinaga Y."/>
            <person name="Zwiers L.-H."/>
            <person name="Turgeon B."/>
            <person name="Goodwin S."/>
            <person name="Spatafora J."/>
            <person name="Crous P."/>
            <person name="Grigoriev I."/>
        </authorList>
    </citation>
    <scope>NUCLEOTIDE SEQUENCE</scope>
    <source>
        <strain evidence="2">CBS 675.92</strain>
    </source>
</reference>
<evidence type="ECO:0000313" key="2">
    <source>
        <dbReference type="EMBL" id="KAF1953968.1"/>
    </source>
</evidence>
<gene>
    <name evidence="2" type="ORF">CC80DRAFT_134406</name>
</gene>
<accession>A0A6A5TNH6</accession>